<proteinExistence type="predicted"/>
<dbReference type="EMBL" id="JBBPBM010000036">
    <property type="protein sequence ID" value="KAK8529594.1"/>
    <property type="molecule type" value="Genomic_DNA"/>
</dbReference>
<accession>A0ABR2D4B0</accession>
<protein>
    <submittedName>
        <fullName evidence="3">Uncharacterized protein</fullName>
    </submittedName>
</protein>
<sequence>MAAAAGCICLIMGVIFRVVVAVGSVSCCMFASQVSNATVNNKVSGGAFGRPLLLYYVQNQNHHRPPSGTRGPMTPSCRGFSGARSFSCCLDLEKPVSRYHINVAFGNFAIIKDRSQILNFIILVQVSAFATSTMLTMLSL</sequence>
<feature type="signal peptide" evidence="2">
    <location>
        <begin position="1"/>
        <end position="21"/>
    </location>
</feature>
<keyword evidence="4" id="KW-1185">Reference proteome</keyword>
<keyword evidence="1" id="KW-1133">Transmembrane helix</keyword>
<keyword evidence="2" id="KW-0732">Signal</keyword>
<dbReference type="Proteomes" id="UP001472677">
    <property type="component" value="Unassembled WGS sequence"/>
</dbReference>
<evidence type="ECO:0000313" key="4">
    <source>
        <dbReference type="Proteomes" id="UP001472677"/>
    </source>
</evidence>
<comment type="caution">
    <text evidence="3">The sequence shown here is derived from an EMBL/GenBank/DDBJ whole genome shotgun (WGS) entry which is preliminary data.</text>
</comment>
<name>A0ABR2D4B0_9ROSI</name>
<keyword evidence="1" id="KW-0812">Transmembrane</keyword>
<keyword evidence="1" id="KW-0472">Membrane</keyword>
<evidence type="ECO:0000256" key="1">
    <source>
        <dbReference type="SAM" id="Phobius"/>
    </source>
</evidence>
<reference evidence="3 4" key="1">
    <citation type="journal article" date="2024" name="G3 (Bethesda)">
        <title>Genome assembly of Hibiscus sabdariffa L. provides insights into metabolisms of medicinal natural products.</title>
        <authorList>
            <person name="Kim T."/>
        </authorList>
    </citation>
    <scope>NUCLEOTIDE SEQUENCE [LARGE SCALE GENOMIC DNA]</scope>
    <source>
        <strain evidence="3">TK-2024</strain>
        <tissue evidence="3">Old leaves</tissue>
    </source>
</reference>
<organism evidence="3 4">
    <name type="scientific">Hibiscus sabdariffa</name>
    <name type="common">roselle</name>
    <dbReference type="NCBI Taxonomy" id="183260"/>
    <lineage>
        <taxon>Eukaryota</taxon>
        <taxon>Viridiplantae</taxon>
        <taxon>Streptophyta</taxon>
        <taxon>Embryophyta</taxon>
        <taxon>Tracheophyta</taxon>
        <taxon>Spermatophyta</taxon>
        <taxon>Magnoliopsida</taxon>
        <taxon>eudicotyledons</taxon>
        <taxon>Gunneridae</taxon>
        <taxon>Pentapetalae</taxon>
        <taxon>rosids</taxon>
        <taxon>malvids</taxon>
        <taxon>Malvales</taxon>
        <taxon>Malvaceae</taxon>
        <taxon>Malvoideae</taxon>
        <taxon>Hibiscus</taxon>
    </lineage>
</organism>
<feature type="transmembrane region" description="Helical" evidence="1">
    <location>
        <begin position="117"/>
        <end position="138"/>
    </location>
</feature>
<evidence type="ECO:0000256" key="2">
    <source>
        <dbReference type="SAM" id="SignalP"/>
    </source>
</evidence>
<feature type="chain" id="PRO_5046144932" evidence="2">
    <location>
        <begin position="22"/>
        <end position="140"/>
    </location>
</feature>
<evidence type="ECO:0000313" key="3">
    <source>
        <dbReference type="EMBL" id="KAK8529594.1"/>
    </source>
</evidence>
<gene>
    <name evidence="3" type="ORF">V6N12_060372</name>
</gene>